<keyword evidence="10" id="KW-0066">ATP synthesis</keyword>
<evidence type="ECO:0000256" key="10">
    <source>
        <dbReference type="ARBA" id="ARBA00023310"/>
    </source>
</evidence>
<dbReference type="InterPro" id="IPR045083">
    <property type="entry name" value="ATP_synth_F0_asu_bact/mt"/>
</dbReference>
<feature type="transmembrane region" description="Helical" evidence="12">
    <location>
        <begin position="16"/>
        <end position="36"/>
    </location>
</feature>
<evidence type="ECO:0000256" key="6">
    <source>
        <dbReference type="ARBA" id="ARBA00022781"/>
    </source>
</evidence>
<evidence type="ECO:0000256" key="9">
    <source>
        <dbReference type="ARBA" id="ARBA00023136"/>
    </source>
</evidence>
<evidence type="ECO:0000256" key="7">
    <source>
        <dbReference type="ARBA" id="ARBA00022989"/>
    </source>
</evidence>
<dbReference type="InterPro" id="IPR000568">
    <property type="entry name" value="ATP_synth_F0_asu"/>
</dbReference>
<feature type="transmembrane region" description="Helical" evidence="12">
    <location>
        <begin position="129"/>
        <end position="153"/>
    </location>
</feature>
<dbReference type="EMBL" id="KM192126">
    <property type="protein sequence ID" value="AII78556.1"/>
    <property type="molecule type" value="Genomic_DNA"/>
</dbReference>
<protein>
    <recommendedName>
        <fullName evidence="11">ATP synthase subunit a</fullName>
    </recommendedName>
</protein>
<sequence>MLMDVFSSFDAHSYNLIWLSMPLWLLSSMVPMTVLFSDVHSKSGSTSSFRSLVLSFTYSMIRLNGKGLKLSGFPLVMSGLFMMILMLNLSGNFPFFFPVSGQFVFGFSFALSMWTCLVLSSLLCSFEQGLMSLVPTGCPLILVPFMVVVELISGMLRPLTLVLRLTLNLGAGKVILTMCSSELVVGWLNSKSLITGVGGIKGLLMGGGVFGSAEVAIACIQCYIFCVLLCLYTEDHSS</sequence>
<dbReference type="GO" id="GO:0046933">
    <property type="term" value="F:proton-transporting ATP synthase activity, rotational mechanism"/>
    <property type="evidence" value="ECO:0007669"/>
    <property type="project" value="TreeGrafter"/>
</dbReference>
<reference evidence="13" key="1">
    <citation type="journal article" date="2014" name="Mol. Genet. Genomics">
        <title>Mitogenomics of recombinant mitochondrial genomes of Baltic Sea Mytilus mussels.</title>
        <authorList>
            <person name="Zbawicka M."/>
            <person name="Wenne R."/>
            <person name="Burzynski A."/>
        </authorList>
    </citation>
    <scope>NUCLEOTIDE SEQUENCE</scope>
    <source>
        <strain evidence="13">136mc10</strain>
    </source>
</reference>
<dbReference type="Gene3D" id="1.20.120.220">
    <property type="entry name" value="ATP synthase, F0 complex, subunit A"/>
    <property type="match status" value="1"/>
</dbReference>
<evidence type="ECO:0000256" key="1">
    <source>
        <dbReference type="ARBA" id="ARBA00004141"/>
    </source>
</evidence>
<evidence type="ECO:0000256" key="2">
    <source>
        <dbReference type="ARBA" id="ARBA00006810"/>
    </source>
</evidence>
<feature type="transmembrane region" description="Helical" evidence="12">
    <location>
        <begin position="208"/>
        <end position="232"/>
    </location>
</feature>
<dbReference type="Pfam" id="PF00119">
    <property type="entry name" value="ATP-synt_A"/>
    <property type="match status" value="1"/>
</dbReference>
<evidence type="ECO:0000256" key="8">
    <source>
        <dbReference type="ARBA" id="ARBA00023065"/>
    </source>
</evidence>
<accession>A0A076JN36</accession>
<comment type="similarity">
    <text evidence="2">Belongs to the ATPase A chain family.</text>
</comment>
<geneLocation type="mitochondrion" evidence="13"/>
<dbReference type="GO" id="GO:0045259">
    <property type="term" value="C:proton-transporting ATP synthase complex"/>
    <property type="evidence" value="ECO:0007669"/>
    <property type="project" value="UniProtKB-KW"/>
</dbReference>
<keyword evidence="4" id="KW-0138">CF(0)</keyword>
<organism evidence="13">
    <name type="scientific">Mytilus trossulus</name>
    <name type="common">Blue mussel</name>
    <dbReference type="NCBI Taxonomy" id="6551"/>
    <lineage>
        <taxon>Eukaryota</taxon>
        <taxon>Metazoa</taxon>
        <taxon>Spiralia</taxon>
        <taxon>Lophotrochozoa</taxon>
        <taxon>Mollusca</taxon>
        <taxon>Bivalvia</taxon>
        <taxon>Autobranchia</taxon>
        <taxon>Pteriomorphia</taxon>
        <taxon>Mytilida</taxon>
        <taxon>Mytiloidea</taxon>
        <taxon>Mytilidae</taxon>
        <taxon>Mytilinae</taxon>
        <taxon>Mytilus</taxon>
    </lineage>
</organism>
<dbReference type="SUPFAM" id="SSF81336">
    <property type="entry name" value="F1F0 ATP synthase subunit A"/>
    <property type="match status" value="1"/>
</dbReference>
<evidence type="ECO:0000256" key="11">
    <source>
        <dbReference type="RuleBase" id="RU004450"/>
    </source>
</evidence>
<keyword evidence="13" id="KW-0496">Mitochondrion</keyword>
<dbReference type="PRINTS" id="PR00123">
    <property type="entry name" value="ATPASEA"/>
</dbReference>
<evidence type="ECO:0000256" key="4">
    <source>
        <dbReference type="ARBA" id="ARBA00022547"/>
    </source>
</evidence>
<dbReference type="AlphaFoldDB" id="A0A076JN36"/>
<keyword evidence="3" id="KW-0813">Transport</keyword>
<keyword evidence="9 12" id="KW-0472">Membrane</keyword>
<keyword evidence="6" id="KW-0375">Hydrogen ion transport</keyword>
<dbReference type="InterPro" id="IPR035908">
    <property type="entry name" value="F0_ATP_A_sf"/>
</dbReference>
<evidence type="ECO:0000256" key="3">
    <source>
        <dbReference type="ARBA" id="ARBA00022448"/>
    </source>
</evidence>
<dbReference type="GO" id="GO:0005743">
    <property type="term" value="C:mitochondrial inner membrane"/>
    <property type="evidence" value="ECO:0007669"/>
    <property type="project" value="UniProtKB-SubCell"/>
</dbReference>
<keyword evidence="7 12" id="KW-1133">Transmembrane helix</keyword>
<keyword evidence="5 12" id="KW-0812">Transmembrane</keyword>
<evidence type="ECO:0000256" key="12">
    <source>
        <dbReference type="SAM" id="Phobius"/>
    </source>
</evidence>
<feature type="transmembrane region" description="Helical" evidence="12">
    <location>
        <begin position="71"/>
        <end position="91"/>
    </location>
</feature>
<name>A0A076JN36_MYTTR</name>
<dbReference type="CDD" id="cd00310">
    <property type="entry name" value="ATP-synt_Fo_a_6"/>
    <property type="match status" value="1"/>
</dbReference>
<keyword evidence="8" id="KW-0406">Ion transport</keyword>
<comment type="subcellular location">
    <subcellularLocation>
        <location evidence="1">Membrane</location>
        <topology evidence="1">Multi-pass membrane protein</topology>
    </subcellularLocation>
    <subcellularLocation>
        <location evidence="11">Mitochondrion inner membrane</location>
        <topology evidence="11">Multi-pass membrane protein</topology>
    </subcellularLocation>
</comment>
<evidence type="ECO:0000256" key="5">
    <source>
        <dbReference type="ARBA" id="ARBA00022692"/>
    </source>
</evidence>
<dbReference type="PANTHER" id="PTHR11410:SF0">
    <property type="entry name" value="ATP SYNTHASE SUBUNIT A"/>
    <property type="match status" value="1"/>
</dbReference>
<evidence type="ECO:0000313" key="13">
    <source>
        <dbReference type="EMBL" id="AII78556.1"/>
    </source>
</evidence>
<dbReference type="NCBIfam" id="TIGR01131">
    <property type="entry name" value="ATP_synt_6_or_A"/>
    <property type="match status" value="1"/>
</dbReference>
<feature type="transmembrane region" description="Helical" evidence="12">
    <location>
        <begin position="103"/>
        <end position="123"/>
    </location>
</feature>
<dbReference type="PANTHER" id="PTHR11410">
    <property type="entry name" value="ATP SYNTHASE SUBUNIT A"/>
    <property type="match status" value="1"/>
</dbReference>
<proteinExistence type="inferred from homology"/>